<name>A0A4C2A0J6_EUMVA</name>
<organism evidence="1 2">
    <name type="scientific">Eumeta variegata</name>
    <name type="common">Bagworm moth</name>
    <name type="synonym">Eumeta japonica</name>
    <dbReference type="NCBI Taxonomy" id="151549"/>
    <lineage>
        <taxon>Eukaryota</taxon>
        <taxon>Metazoa</taxon>
        <taxon>Ecdysozoa</taxon>
        <taxon>Arthropoda</taxon>
        <taxon>Hexapoda</taxon>
        <taxon>Insecta</taxon>
        <taxon>Pterygota</taxon>
        <taxon>Neoptera</taxon>
        <taxon>Endopterygota</taxon>
        <taxon>Lepidoptera</taxon>
        <taxon>Glossata</taxon>
        <taxon>Ditrysia</taxon>
        <taxon>Tineoidea</taxon>
        <taxon>Psychidae</taxon>
        <taxon>Oiketicinae</taxon>
        <taxon>Eumeta</taxon>
    </lineage>
</organism>
<dbReference type="EMBL" id="BGZK01002508">
    <property type="protein sequence ID" value="GBP94461.1"/>
    <property type="molecule type" value="Genomic_DNA"/>
</dbReference>
<dbReference type="Proteomes" id="UP000299102">
    <property type="component" value="Unassembled WGS sequence"/>
</dbReference>
<comment type="caution">
    <text evidence="1">The sequence shown here is derived from an EMBL/GenBank/DDBJ whole genome shotgun (WGS) entry which is preliminary data.</text>
</comment>
<protein>
    <submittedName>
        <fullName evidence="1">Uncharacterized protein</fullName>
    </submittedName>
</protein>
<evidence type="ECO:0000313" key="2">
    <source>
        <dbReference type="Proteomes" id="UP000299102"/>
    </source>
</evidence>
<accession>A0A4C2A0J6</accession>
<sequence>MRESRGRHQRPHTVAGFFYVRFENLASYWKIPQRGRSDVAGSARLVRAVGPGGGARRAHEARGRFTKTPLQYSALGAKTHSRCRR</sequence>
<gene>
    <name evidence="1" type="ORF">EVAR_9484_1</name>
</gene>
<dbReference type="AlphaFoldDB" id="A0A4C2A0J6"/>
<keyword evidence="2" id="KW-1185">Reference proteome</keyword>
<proteinExistence type="predicted"/>
<reference evidence="1 2" key="1">
    <citation type="journal article" date="2019" name="Commun. Biol.">
        <title>The bagworm genome reveals a unique fibroin gene that provides high tensile strength.</title>
        <authorList>
            <person name="Kono N."/>
            <person name="Nakamura H."/>
            <person name="Ohtoshi R."/>
            <person name="Tomita M."/>
            <person name="Numata K."/>
            <person name="Arakawa K."/>
        </authorList>
    </citation>
    <scope>NUCLEOTIDE SEQUENCE [LARGE SCALE GENOMIC DNA]</scope>
</reference>
<evidence type="ECO:0000313" key="1">
    <source>
        <dbReference type="EMBL" id="GBP94461.1"/>
    </source>
</evidence>